<feature type="transmembrane region" description="Helical" evidence="5">
    <location>
        <begin position="6"/>
        <end position="25"/>
    </location>
</feature>
<dbReference type="EMBL" id="LMTR01000030">
    <property type="protein sequence ID" value="KWT70603.1"/>
    <property type="molecule type" value="Genomic_DNA"/>
</dbReference>
<dbReference type="PATRIC" id="fig|121290.4.peg.1695"/>
<keyword evidence="4 5" id="KW-0472">Membrane</keyword>
<organism evidence="7 8">
    <name type="scientific">Hyphomicrobium sulfonivorans</name>
    <dbReference type="NCBI Taxonomy" id="121290"/>
    <lineage>
        <taxon>Bacteria</taxon>
        <taxon>Pseudomonadati</taxon>
        <taxon>Pseudomonadota</taxon>
        <taxon>Alphaproteobacteria</taxon>
        <taxon>Hyphomicrobiales</taxon>
        <taxon>Hyphomicrobiaceae</taxon>
        <taxon>Hyphomicrobium</taxon>
    </lineage>
</organism>
<dbReference type="Pfam" id="PF01957">
    <property type="entry name" value="NfeD"/>
    <property type="match status" value="1"/>
</dbReference>
<dbReference type="GO" id="GO:0008233">
    <property type="term" value="F:peptidase activity"/>
    <property type="evidence" value="ECO:0007669"/>
    <property type="project" value="UniProtKB-KW"/>
</dbReference>
<dbReference type="OrthoDB" id="9810336at2"/>
<evidence type="ECO:0000256" key="4">
    <source>
        <dbReference type="ARBA" id="ARBA00023136"/>
    </source>
</evidence>
<dbReference type="RefSeq" id="WP_068460044.1">
    <property type="nucleotide sequence ID" value="NZ_JAEFBX010000002.1"/>
</dbReference>
<keyword evidence="7" id="KW-0645">Protease</keyword>
<dbReference type="GO" id="GO:0006508">
    <property type="term" value="P:proteolysis"/>
    <property type="evidence" value="ECO:0007669"/>
    <property type="project" value="UniProtKB-KW"/>
</dbReference>
<dbReference type="Proteomes" id="UP000059074">
    <property type="component" value="Unassembled WGS sequence"/>
</dbReference>
<dbReference type="InterPro" id="IPR012340">
    <property type="entry name" value="NA-bd_OB-fold"/>
</dbReference>
<dbReference type="STRING" id="121290.APY04_0883"/>
<dbReference type="PANTHER" id="PTHR33507:SF3">
    <property type="entry name" value="INNER MEMBRANE PROTEIN YBBJ"/>
    <property type="match status" value="1"/>
</dbReference>
<dbReference type="InterPro" id="IPR052165">
    <property type="entry name" value="Membrane_assoc_protease"/>
</dbReference>
<protein>
    <submittedName>
        <fullName evidence="7">Putative activity regulator of membrane protease YbbK</fullName>
    </submittedName>
</protein>
<proteinExistence type="predicted"/>
<name>A0A125NVR3_HYPSL</name>
<keyword evidence="8" id="KW-1185">Reference proteome</keyword>
<evidence type="ECO:0000256" key="1">
    <source>
        <dbReference type="ARBA" id="ARBA00004141"/>
    </source>
</evidence>
<keyword evidence="7" id="KW-0378">Hydrolase</keyword>
<evidence type="ECO:0000256" key="2">
    <source>
        <dbReference type="ARBA" id="ARBA00022692"/>
    </source>
</evidence>
<keyword evidence="3 5" id="KW-1133">Transmembrane helix</keyword>
<evidence type="ECO:0000256" key="5">
    <source>
        <dbReference type="SAM" id="Phobius"/>
    </source>
</evidence>
<evidence type="ECO:0000313" key="8">
    <source>
        <dbReference type="Proteomes" id="UP000059074"/>
    </source>
</evidence>
<reference evidence="7 8" key="1">
    <citation type="submission" date="2015-10" db="EMBL/GenBank/DDBJ databases">
        <title>Transcriptomic analysis of a linuron degrading triple-species bacterial consortium.</title>
        <authorList>
            <person name="Albers P."/>
        </authorList>
    </citation>
    <scope>NUCLEOTIDE SEQUENCE [LARGE SCALE GENOMIC DNA]</scope>
    <source>
        <strain evidence="7 8">WDL6</strain>
    </source>
</reference>
<evidence type="ECO:0000259" key="6">
    <source>
        <dbReference type="Pfam" id="PF01957"/>
    </source>
</evidence>
<comment type="caution">
    <text evidence="7">The sequence shown here is derived from an EMBL/GenBank/DDBJ whole genome shotgun (WGS) entry which is preliminary data.</text>
</comment>
<dbReference type="PANTHER" id="PTHR33507">
    <property type="entry name" value="INNER MEMBRANE PROTEIN YBBJ"/>
    <property type="match status" value="1"/>
</dbReference>
<gene>
    <name evidence="7" type="ORF">APY04_0883</name>
</gene>
<evidence type="ECO:0000313" key="7">
    <source>
        <dbReference type="EMBL" id="KWT70603.1"/>
    </source>
</evidence>
<dbReference type="InterPro" id="IPR002810">
    <property type="entry name" value="NfeD-like_C"/>
</dbReference>
<comment type="subcellular location">
    <subcellularLocation>
        <location evidence="1">Membrane</location>
        <topology evidence="1">Multi-pass membrane protein</topology>
    </subcellularLocation>
</comment>
<dbReference type="GO" id="GO:0005886">
    <property type="term" value="C:plasma membrane"/>
    <property type="evidence" value="ECO:0007669"/>
    <property type="project" value="TreeGrafter"/>
</dbReference>
<evidence type="ECO:0000256" key="3">
    <source>
        <dbReference type="ARBA" id="ARBA00022989"/>
    </source>
</evidence>
<keyword evidence="2 5" id="KW-0812">Transmembrane</keyword>
<accession>A0A125NVR3</accession>
<dbReference type="Gene3D" id="2.40.50.140">
    <property type="entry name" value="Nucleic acid-binding proteins"/>
    <property type="match status" value="1"/>
</dbReference>
<feature type="domain" description="NfeD-like C-terminal" evidence="6">
    <location>
        <begin position="93"/>
        <end position="147"/>
    </location>
</feature>
<feature type="transmembrane region" description="Helical" evidence="5">
    <location>
        <begin position="57"/>
        <end position="73"/>
    </location>
</feature>
<sequence length="151" mass="16128">MGLTEFFSSLGAWNWFIIAVALFVLEAIVPGVHFVWFGAAAAAVGLFGLTFDVAWEWQLIAFAVLSCASVFAARRYAAPDMAASDEPDLNSRAEQYLGRVVIVEEAITEGRGKVRVGDTVWNAQGSDAPQGARVRVTGAVGTVLVVEHAVN</sequence>
<dbReference type="AlphaFoldDB" id="A0A125NVR3"/>